<dbReference type="RefSeq" id="WP_246125590.1">
    <property type="nucleotide sequence ID" value="NZ_CP144914.1"/>
</dbReference>
<dbReference type="PANTHER" id="PTHR46112">
    <property type="entry name" value="AMINOPEPTIDASE"/>
    <property type="match status" value="1"/>
</dbReference>
<evidence type="ECO:0000313" key="3">
    <source>
        <dbReference type="EMBL" id="WWD80769.1"/>
    </source>
</evidence>
<gene>
    <name evidence="3" type="ORF">FTX54_004215</name>
</gene>
<sequence>MSKLTSIRHDKTQIDIVKMRQYRLGRVREQLKKLGYGGIVIFDPVNLRYATGSRNMQVFMLRNPARYAFIPTEGPVTLFDFPNCEHLSDGIETIDEVRPATTLSYVASGENLYQNARDWAKEIADLFRTHAGENEKLAIDYVPSVGAIELAKEGIDVVDGQEPIEHARSIKSDQEIQAMKISVKTAEEGMIRMQQALEPGITENELWANLHTVNISQGGDYIETRLLNSGSRTNPWFQECSDKVIQDGELVAFDTDMNGPFGYFTDISRTFYCGKGEPTDEQKRLYQTAYAQIQNNIELLKPGMSFREYAEKSWQIPDEFFPNRYFTVAHGTGLSGEYPYIVYPQDFEEKGYDGIIQPNMVLSVESYIGSPGGKEGVKLEEQLLVTEDGVENFSDFPFEEKLLRSTK</sequence>
<reference evidence="3 4" key="1">
    <citation type="submission" date="2024-01" db="EMBL/GenBank/DDBJ databases">
        <title>Complete Genome Sequence of Alkalicoccus halolimnae BZ-SZ-XJ29T, a Moderately Halophilic Bacterium Isolated from a Salt Lake.</title>
        <authorList>
            <person name="Zhao B."/>
        </authorList>
    </citation>
    <scope>NUCLEOTIDE SEQUENCE [LARGE SCALE GENOMIC DNA]</scope>
    <source>
        <strain evidence="3 4">BZ-SZ-XJ29</strain>
    </source>
</reference>
<dbReference type="SUPFAM" id="SSF55920">
    <property type="entry name" value="Creatinase/aminopeptidase"/>
    <property type="match status" value="1"/>
</dbReference>
<dbReference type="CDD" id="cd01066">
    <property type="entry name" value="APP_MetAP"/>
    <property type="match status" value="1"/>
</dbReference>
<dbReference type="Pfam" id="PF01321">
    <property type="entry name" value="Creatinase_N"/>
    <property type="match status" value="1"/>
</dbReference>
<dbReference type="AlphaFoldDB" id="A0AAJ8LYM9"/>
<dbReference type="Gene3D" id="3.40.350.10">
    <property type="entry name" value="Creatinase/prolidase N-terminal domain"/>
    <property type="match status" value="1"/>
</dbReference>
<name>A0AAJ8LYM9_9BACI</name>
<dbReference type="InterPro" id="IPR000994">
    <property type="entry name" value="Pept_M24"/>
</dbReference>
<dbReference type="InterPro" id="IPR000587">
    <property type="entry name" value="Creatinase_N"/>
</dbReference>
<dbReference type="Pfam" id="PF00557">
    <property type="entry name" value="Peptidase_M24"/>
    <property type="match status" value="1"/>
</dbReference>
<evidence type="ECO:0000313" key="4">
    <source>
        <dbReference type="Proteomes" id="UP000321816"/>
    </source>
</evidence>
<protein>
    <submittedName>
        <fullName evidence="3">Xaa-Pro peptidase family protein</fullName>
    </submittedName>
</protein>
<dbReference type="InterPro" id="IPR050659">
    <property type="entry name" value="Peptidase_M24B"/>
</dbReference>
<dbReference type="SUPFAM" id="SSF53092">
    <property type="entry name" value="Creatinase/prolidase N-terminal domain"/>
    <property type="match status" value="1"/>
</dbReference>
<dbReference type="PANTHER" id="PTHR46112:SF2">
    <property type="entry name" value="XAA-PRO AMINOPEPTIDASE P-RELATED"/>
    <property type="match status" value="1"/>
</dbReference>
<organism evidence="3 4">
    <name type="scientific">Alkalicoccus halolimnae</name>
    <dbReference type="NCBI Taxonomy" id="1667239"/>
    <lineage>
        <taxon>Bacteria</taxon>
        <taxon>Bacillati</taxon>
        <taxon>Bacillota</taxon>
        <taxon>Bacilli</taxon>
        <taxon>Bacillales</taxon>
        <taxon>Bacillaceae</taxon>
        <taxon>Alkalicoccus</taxon>
    </lineage>
</organism>
<dbReference type="Proteomes" id="UP000321816">
    <property type="component" value="Chromosome"/>
</dbReference>
<proteinExistence type="predicted"/>
<dbReference type="KEGG" id="ahal:FTX54_004215"/>
<accession>A0AAJ8LYM9</accession>
<dbReference type="InterPro" id="IPR029149">
    <property type="entry name" value="Creatin/AminoP/Spt16_N"/>
</dbReference>
<evidence type="ECO:0000259" key="1">
    <source>
        <dbReference type="Pfam" id="PF00557"/>
    </source>
</evidence>
<dbReference type="InterPro" id="IPR036005">
    <property type="entry name" value="Creatinase/aminopeptidase-like"/>
</dbReference>
<keyword evidence="4" id="KW-1185">Reference proteome</keyword>
<dbReference type="EMBL" id="CP144914">
    <property type="protein sequence ID" value="WWD80769.1"/>
    <property type="molecule type" value="Genomic_DNA"/>
</dbReference>
<feature type="domain" description="Peptidase M24" evidence="1">
    <location>
        <begin position="178"/>
        <end position="387"/>
    </location>
</feature>
<feature type="domain" description="Creatinase N-terminal" evidence="2">
    <location>
        <begin position="23"/>
        <end position="170"/>
    </location>
</feature>
<evidence type="ECO:0000259" key="2">
    <source>
        <dbReference type="Pfam" id="PF01321"/>
    </source>
</evidence>
<dbReference type="Gene3D" id="3.90.230.10">
    <property type="entry name" value="Creatinase/methionine aminopeptidase superfamily"/>
    <property type="match status" value="1"/>
</dbReference>